<keyword evidence="3" id="KW-1185">Reference proteome</keyword>
<accession>A0A9X2RA70</accession>
<dbReference type="Pfam" id="PF12867">
    <property type="entry name" value="DinB_2"/>
    <property type="match status" value="1"/>
</dbReference>
<dbReference type="RefSeq" id="WP_241551183.1">
    <property type="nucleotide sequence ID" value="NZ_JANCNS010000002.1"/>
</dbReference>
<dbReference type="InterPro" id="IPR024775">
    <property type="entry name" value="DinB-like"/>
</dbReference>
<organism evidence="2 3">
    <name type="scientific">Christiangramia oceanisediminis</name>
    <dbReference type="NCBI Taxonomy" id="2920386"/>
    <lineage>
        <taxon>Bacteria</taxon>
        <taxon>Pseudomonadati</taxon>
        <taxon>Bacteroidota</taxon>
        <taxon>Flavobacteriia</taxon>
        <taxon>Flavobacteriales</taxon>
        <taxon>Flavobacteriaceae</taxon>
        <taxon>Christiangramia</taxon>
    </lineage>
</organism>
<proteinExistence type="predicted"/>
<comment type="caution">
    <text evidence="2">The sequence shown here is derived from an EMBL/GenBank/DDBJ whole genome shotgun (WGS) entry which is preliminary data.</text>
</comment>
<evidence type="ECO:0000259" key="1">
    <source>
        <dbReference type="Pfam" id="PF12867"/>
    </source>
</evidence>
<dbReference type="SUPFAM" id="SSF109854">
    <property type="entry name" value="DinB/YfiT-like putative metalloenzymes"/>
    <property type="match status" value="1"/>
</dbReference>
<dbReference type="InterPro" id="IPR034660">
    <property type="entry name" value="DinB/YfiT-like"/>
</dbReference>
<feature type="domain" description="DinB-like" evidence="1">
    <location>
        <begin position="36"/>
        <end position="191"/>
    </location>
</feature>
<name>A0A9X2RA70_9FLAO</name>
<dbReference type="Gene3D" id="1.20.120.450">
    <property type="entry name" value="dinb family like domain"/>
    <property type="match status" value="1"/>
</dbReference>
<sequence>MKIISIFMCLLLLGGVEGNDGKPEILMTQDRDIYEHLDRTSEELNEAIDGLTEEQMIFHPGPDSWSIAQVVEHINTVEGALYGMLQNKFKEDETPSMRSELKMSDEQILGFISDRSEKMKTQAQFEPTAEFATSEEALEAFNEQRDEIVDFLKDSNVNMRNYINEFPFGKVDAHQTVLFMSGHTHRHIQQIEEIKQSSGFPRD</sequence>
<protein>
    <submittedName>
        <fullName evidence="2">DinB family protein</fullName>
    </submittedName>
</protein>
<evidence type="ECO:0000313" key="3">
    <source>
        <dbReference type="Proteomes" id="UP001155280"/>
    </source>
</evidence>
<gene>
    <name evidence="2" type="ORF">MKO06_10765</name>
</gene>
<reference evidence="2" key="1">
    <citation type="submission" date="2022-07" db="EMBL/GenBank/DDBJ databases">
        <title>Gramela sediminis sp. nov., isolated from deep-sea sediment of the Indian Ocean.</title>
        <authorList>
            <person name="Shi H."/>
        </authorList>
    </citation>
    <scope>NUCLEOTIDE SEQUENCE</scope>
    <source>
        <strain evidence="2">GC03-9</strain>
    </source>
</reference>
<dbReference type="AlphaFoldDB" id="A0A9X2RA70"/>
<dbReference type="Proteomes" id="UP001155280">
    <property type="component" value="Unassembled WGS sequence"/>
</dbReference>
<dbReference type="EMBL" id="JANCNS010000002">
    <property type="protein sequence ID" value="MCP9200394.1"/>
    <property type="molecule type" value="Genomic_DNA"/>
</dbReference>
<evidence type="ECO:0000313" key="2">
    <source>
        <dbReference type="EMBL" id="MCP9200394.1"/>
    </source>
</evidence>